<evidence type="ECO:0000259" key="1">
    <source>
        <dbReference type="Pfam" id="PF04064"/>
    </source>
</evidence>
<gene>
    <name evidence="2" type="ORF">TSPI_04557</name>
</gene>
<dbReference type="Proteomes" id="UP001558632">
    <property type="component" value="Unassembled WGS sequence"/>
</dbReference>
<feature type="non-terminal residue" evidence="2">
    <location>
        <position position="1"/>
    </location>
</feature>
<name>A0ABR3K623_TRISP</name>
<feature type="domain" description="Protein HGH1 C-terminal" evidence="1">
    <location>
        <begin position="14"/>
        <end position="55"/>
    </location>
</feature>
<proteinExistence type="predicted"/>
<dbReference type="Pfam" id="PF04064">
    <property type="entry name" value="DUF384"/>
    <property type="match status" value="1"/>
</dbReference>
<organism evidence="2 3">
    <name type="scientific">Trichinella spiralis</name>
    <name type="common">Trichina worm</name>
    <dbReference type="NCBI Taxonomy" id="6334"/>
    <lineage>
        <taxon>Eukaryota</taxon>
        <taxon>Metazoa</taxon>
        <taxon>Ecdysozoa</taxon>
        <taxon>Nematoda</taxon>
        <taxon>Enoplea</taxon>
        <taxon>Dorylaimia</taxon>
        <taxon>Trichinellida</taxon>
        <taxon>Trichinellidae</taxon>
        <taxon>Trichinella</taxon>
    </lineage>
</organism>
<keyword evidence="3" id="KW-1185">Reference proteome</keyword>
<evidence type="ECO:0000313" key="2">
    <source>
        <dbReference type="EMBL" id="KAL1228185.1"/>
    </source>
</evidence>
<sequence length="89" mass="10547">KRYIVFVPAALVEKAMRSLGVYYVLREYHKWETDADANELCGNVIGILIQTEEEIGCDNIMEWSLEKEQNFFNYSLQPRKSKLEYKDQH</sequence>
<dbReference type="InterPro" id="IPR007206">
    <property type="entry name" value="Protein_HGH1_C"/>
</dbReference>
<accession>A0ABR3K623</accession>
<comment type="caution">
    <text evidence="2">The sequence shown here is derived from an EMBL/GenBank/DDBJ whole genome shotgun (WGS) entry which is preliminary data.</text>
</comment>
<evidence type="ECO:0000313" key="3">
    <source>
        <dbReference type="Proteomes" id="UP001558632"/>
    </source>
</evidence>
<dbReference type="EMBL" id="JBEUSY010000518">
    <property type="protein sequence ID" value="KAL1228185.1"/>
    <property type="molecule type" value="Genomic_DNA"/>
</dbReference>
<protein>
    <submittedName>
        <fullName evidence="2">Protein HGH1</fullName>
    </submittedName>
</protein>
<reference evidence="2 3" key="1">
    <citation type="submission" date="2024-07" db="EMBL/GenBank/DDBJ databases">
        <title>Enhanced genomic and transcriptomic resources for Trichinella pseudospiralis and T. spiralis underpin the discovery of pronounced molecular differences between stages and species.</title>
        <authorList>
            <person name="Pasi K.K."/>
            <person name="La Rosa G."/>
            <person name="Gomez-Morales M.A."/>
            <person name="Tosini F."/>
            <person name="Sumanam S."/>
            <person name="Young N.D."/>
            <person name="Chang B.C."/>
            <person name="Robin G.B."/>
        </authorList>
    </citation>
    <scope>NUCLEOTIDE SEQUENCE [LARGE SCALE GENOMIC DNA]</scope>
    <source>
        <strain evidence="2">ISS534</strain>
    </source>
</reference>